<gene>
    <name evidence="2" type="ORF">IAR55_003760</name>
</gene>
<protein>
    <recommendedName>
        <fullName evidence="4">Steroid 5-alpha reductase C-terminal domain-containing protein</fullName>
    </recommendedName>
</protein>
<dbReference type="Pfam" id="PF06966">
    <property type="entry name" value="DUF1295"/>
    <property type="match status" value="2"/>
</dbReference>
<feature type="transmembrane region" description="Helical" evidence="1">
    <location>
        <begin position="161"/>
        <end position="185"/>
    </location>
</feature>
<feature type="transmembrane region" description="Helical" evidence="1">
    <location>
        <begin position="114"/>
        <end position="132"/>
    </location>
</feature>
<dbReference type="GO" id="GO:0016020">
    <property type="term" value="C:membrane"/>
    <property type="evidence" value="ECO:0007669"/>
    <property type="project" value="TreeGrafter"/>
</dbReference>
<keyword evidence="3" id="KW-1185">Reference proteome</keyword>
<keyword evidence="1" id="KW-0812">Transmembrane</keyword>
<name>A0AAW0YY69_9TREE</name>
<feature type="transmembrane region" description="Helical" evidence="1">
    <location>
        <begin position="55"/>
        <end position="73"/>
    </location>
</feature>
<dbReference type="PANTHER" id="PTHR32251:SF23">
    <property type="entry name" value="3-OXO-5-ALPHA-STEROID 4-DEHYDROGENASE (DUF1295)"/>
    <property type="match status" value="1"/>
</dbReference>
<evidence type="ECO:0000313" key="3">
    <source>
        <dbReference type="Proteomes" id="UP001388673"/>
    </source>
</evidence>
<accession>A0AAW0YY69</accession>
<dbReference type="EMBL" id="JBCAWK010000007">
    <property type="protein sequence ID" value="KAK8853059.1"/>
    <property type="molecule type" value="Genomic_DNA"/>
</dbReference>
<dbReference type="KEGG" id="kne:92181018"/>
<dbReference type="AlphaFoldDB" id="A0AAW0YY69"/>
<proteinExistence type="predicted"/>
<evidence type="ECO:0000313" key="2">
    <source>
        <dbReference type="EMBL" id="KAK8853059.1"/>
    </source>
</evidence>
<keyword evidence="1" id="KW-1133">Transmembrane helix</keyword>
<dbReference type="Gene3D" id="1.20.120.1630">
    <property type="match status" value="1"/>
</dbReference>
<feature type="transmembrane region" description="Helical" evidence="1">
    <location>
        <begin position="85"/>
        <end position="102"/>
    </location>
</feature>
<reference evidence="2 3" key="1">
    <citation type="journal article" date="2024" name="bioRxiv">
        <title>Comparative genomics of Cryptococcus and Kwoniella reveals pathogenesis evolution and contrasting karyotype dynamics via intercentromeric recombination or chromosome fusion.</title>
        <authorList>
            <person name="Coelho M.A."/>
            <person name="David-Palma M."/>
            <person name="Shea T."/>
            <person name="Bowers K."/>
            <person name="McGinley-Smith S."/>
            <person name="Mohammad A.W."/>
            <person name="Gnirke A."/>
            <person name="Yurkov A.M."/>
            <person name="Nowrousian M."/>
            <person name="Sun S."/>
            <person name="Cuomo C.A."/>
            <person name="Heitman J."/>
        </authorList>
    </citation>
    <scope>NUCLEOTIDE SEQUENCE [LARGE SCALE GENOMIC DNA]</scope>
    <source>
        <strain evidence="2 3">CBS 13917</strain>
    </source>
</reference>
<comment type="caution">
    <text evidence="2">The sequence shown here is derived from an EMBL/GenBank/DDBJ whole genome shotgun (WGS) entry which is preliminary data.</text>
</comment>
<feature type="transmembrane region" description="Helical" evidence="1">
    <location>
        <begin position="341"/>
        <end position="362"/>
    </location>
</feature>
<evidence type="ECO:0000256" key="1">
    <source>
        <dbReference type="SAM" id="Phobius"/>
    </source>
</evidence>
<feature type="transmembrane region" description="Helical" evidence="1">
    <location>
        <begin position="227"/>
        <end position="245"/>
    </location>
</feature>
<organism evidence="2 3">
    <name type="scientific">Kwoniella newhampshirensis</name>
    <dbReference type="NCBI Taxonomy" id="1651941"/>
    <lineage>
        <taxon>Eukaryota</taxon>
        <taxon>Fungi</taxon>
        <taxon>Dikarya</taxon>
        <taxon>Basidiomycota</taxon>
        <taxon>Agaricomycotina</taxon>
        <taxon>Tremellomycetes</taxon>
        <taxon>Tremellales</taxon>
        <taxon>Cryptococcaceae</taxon>
        <taxon>Kwoniella</taxon>
    </lineage>
</organism>
<dbReference type="Proteomes" id="UP001388673">
    <property type="component" value="Unassembled WGS sequence"/>
</dbReference>
<dbReference type="GeneID" id="92181018"/>
<dbReference type="PANTHER" id="PTHR32251">
    <property type="entry name" value="3-OXO-5-ALPHA-STEROID 4-DEHYDROGENASE"/>
    <property type="match status" value="1"/>
</dbReference>
<evidence type="ECO:0008006" key="4">
    <source>
        <dbReference type="Google" id="ProtNLM"/>
    </source>
</evidence>
<keyword evidence="1" id="KW-0472">Membrane</keyword>
<feature type="transmembrane region" description="Helical" evidence="1">
    <location>
        <begin position="12"/>
        <end position="35"/>
    </location>
</feature>
<dbReference type="RefSeq" id="XP_066802245.1">
    <property type="nucleotide sequence ID" value="XM_066946866.1"/>
</dbReference>
<sequence length="424" mass="47315">MSSKLIYSLVRPVLRYLPLLPTPLLTLPASLGLHLTTHPSPSFLSFLASSTTHPLHYPLLFLLGSIPLFYVLGLISGNVSWVDRAWPFFTPICSALIVAWVWFNEAGAVYGHNIPRLFLTLALQLAWSARLLSHAIRRDFYNPRGEDYRYTYFRSLVPRPLFSLVHLFVIAIAQPALLFCLSLPLHAVLILPPSELAGGSGWSSIPFGSVTKYLPARHGSAPSATPILNIGDLGVAILALGCLLLEYKADNAMYKYQNGKHTLQSSLPEPQLIRPSSSFKETRKSKTAAYPPSYHPGFPTRGLWKFSRHPNFAGEQLFWVTQALFVVAAGESSAVTRSGWMMGSVFGPCFALSILFCASTFLTEWITSEKYPTYKSYRRLVGQFLPQETALIWLWGKILGNREKAKKEVYEIPVVEVGEPKKSR</sequence>
<dbReference type="InterPro" id="IPR010721">
    <property type="entry name" value="UstE-like"/>
</dbReference>